<name>A0ABM9L871_9MYCO</name>
<sequence>MTNPIVDVTPPMVGLSAATEAGVAAAQGASAGAASAALLGILEMAGDVTSIAFANALRASGAAYVAALTEHTVQRGMFAGAQGIAGATFEATETARSAAAALTSAVL</sequence>
<dbReference type="EMBL" id="OY726397">
    <property type="protein sequence ID" value="CAJ1494493.1"/>
    <property type="molecule type" value="Genomic_DNA"/>
</dbReference>
<keyword evidence="2" id="KW-1185">Reference proteome</keyword>
<reference evidence="1 2" key="1">
    <citation type="submission" date="2023-08" db="EMBL/GenBank/DDBJ databases">
        <authorList>
            <person name="Folkvardsen B D."/>
            <person name="Norman A."/>
        </authorList>
    </citation>
    <scope>NUCLEOTIDE SEQUENCE [LARGE SCALE GENOMIC DNA]</scope>
    <source>
        <strain evidence="1 2">Mu0053</strain>
    </source>
</reference>
<evidence type="ECO:0000313" key="2">
    <source>
        <dbReference type="Proteomes" id="UP001190465"/>
    </source>
</evidence>
<accession>A0ABM9L871</accession>
<evidence type="ECO:0000313" key="1">
    <source>
        <dbReference type="EMBL" id="CAJ1494493.1"/>
    </source>
</evidence>
<gene>
    <name evidence="1" type="ORF">MU0053_000061</name>
</gene>
<organism evidence="1 2">
    <name type="scientific">[Mycobacterium] burgundiense</name>
    <dbReference type="NCBI Taxonomy" id="3064286"/>
    <lineage>
        <taxon>Bacteria</taxon>
        <taxon>Bacillati</taxon>
        <taxon>Actinomycetota</taxon>
        <taxon>Actinomycetes</taxon>
        <taxon>Mycobacteriales</taxon>
        <taxon>Mycobacteriaceae</taxon>
        <taxon>Mycolicibacterium</taxon>
    </lineage>
</organism>
<protein>
    <submittedName>
        <fullName evidence="1">PE family protein</fullName>
    </submittedName>
</protein>
<proteinExistence type="predicted"/>
<dbReference type="Proteomes" id="UP001190465">
    <property type="component" value="Chromosome"/>
</dbReference>
<dbReference type="RefSeq" id="WP_308480450.1">
    <property type="nucleotide sequence ID" value="NZ_OY726397.1"/>
</dbReference>